<dbReference type="CDD" id="cd06579">
    <property type="entry name" value="TM_PBP1_transp_AraH_like"/>
    <property type="match status" value="1"/>
</dbReference>
<protein>
    <submittedName>
        <fullName evidence="9">Inner-membrane translocator</fullName>
    </submittedName>
</protein>
<evidence type="ECO:0000256" key="1">
    <source>
        <dbReference type="ARBA" id="ARBA00004651"/>
    </source>
</evidence>
<feature type="transmembrane region" description="Helical" evidence="8">
    <location>
        <begin position="12"/>
        <end position="30"/>
    </location>
</feature>
<dbReference type="GO" id="GO:0005886">
    <property type="term" value="C:plasma membrane"/>
    <property type="evidence" value="ECO:0007669"/>
    <property type="project" value="UniProtKB-SubCell"/>
</dbReference>
<evidence type="ECO:0000256" key="2">
    <source>
        <dbReference type="ARBA" id="ARBA00022448"/>
    </source>
</evidence>
<dbReference type="GO" id="GO:0022857">
    <property type="term" value="F:transmembrane transporter activity"/>
    <property type="evidence" value="ECO:0007669"/>
    <property type="project" value="InterPro"/>
</dbReference>
<keyword evidence="7 8" id="KW-0472">Membrane</keyword>
<evidence type="ECO:0000313" key="9">
    <source>
        <dbReference type="EMBL" id="GAK55166.1"/>
    </source>
</evidence>
<dbReference type="STRING" id="1499967.U27_01998"/>
<dbReference type="Proteomes" id="UP000030661">
    <property type="component" value="Unassembled WGS sequence"/>
</dbReference>
<proteinExistence type="predicted"/>
<evidence type="ECO:0000256" key="8">
    <source>
        <dbReference type="SAM" id="Phobius"/>
    </source>
</evidence>
<gene>
    <name evidence="9" type="ORF">U27_01998</name>
</gene>
<feature type="transmembrane region" description="Helical" evidence="8">
    <location>
        <begin position="42"/>
        <end position="61"/>
    </location>
</feature>
<comment type="subcellular location">
    <subcellularLocation>
        <location evidence="1">Cell membrane</location>
        <topology evidence="1">Multi-pass membrane protein</topology>
    </subcellularLocation>
</comment>
<keyword evidence="5 8" id="KW-0812">Transmembrane</keyword>
<feature type="transmembrane region" description="Helical" evidence="8">
    <location>
        <begin position="97"/>
        <end position="126"/>
    </location>
</feature>
<reference evidence="9 10" key="1">
    <citation type="journal article" date="2015" name="PeerJ">
        <title>First genomic representation of candidate bacterial phylum KSB3 points to enhanced environmental sensing as a trigger of wastewater bulking.</title>
        <authorList>
            <person name="Sekiguchi Y."/>
            <person name="Ohashi A."/>
            <person name="Parks D.H."/>
            <person name="Yamauchi T."/>
            <person name="Tyson G.W."/>
            <person name="Hugenholtz P."/>
        </authorList>
    </citation>
    <scope>NUCLEOTIDE SEQUENCE [LARGE SCALE GENOMIC DNA]</scope>
</reference>
<feature type="transmembrane region" description="Helical" evidence="8">
    <location>
        <begin position="253"/>
        <end position="270"/>
    </location>
</feature>
<dbReference type="AlphaFoldDB" id="A0A0S6WBW5"/>
<feature type="transmembrane region" description="Helical" evidence="8">
    <location>
        <begin position="169"/>
        <end position="188"/>
    </location>
</feature>
<dbReference type="HOGENOM" id="CLU_028880_0_0_0"/>
<evidence type="ECO:0000313" key="10">
    <source>
        <dbReference type="Proteomes" id="UP000030661"/>
    </source>
</evidence>
<evidence type="ECO:0000256" key="7">
    <source>
        <dbReference type="ARBA" id="ARBA00023136"/>
    </source>
</evidence>
<keyword evidence="6 8" id="KW-1133">Transmembrane helix</keyword>
<organism evidence="9 10">
    <name type="scientific">Vecturithrix granuli</name>
    <dbReference type="NCBI Taxonomy" id="1499967"/>
    <lineage>
        <taxon>Bacteria</taxon>
        <taxon>Candidatus Moduliflexota</taxon>
        <taxon>Candidatus Vecturitrichia</taxon>
        <taxon>Candidatus Vecturitrichales</taxon>
        <taxon>Candidatus Vecturitrichaceae</taxon>
        <taxon>Candidatus Vecturithrix</taxon>
    </lineage>
</organism>
<evidence type="ECO:0000256" key="3">
    <source>
        <dbReference type="ARBA" id="ARBA00022475"/>
    </source>
</evidence>
<feature type="transmembrane region" description="Helical" evidence="8">
    <location>
        <begin position="194"/>
        <end position="211"/>
    </location>
</feature>
<keyword evidence="2" id="KW-0813">Transport</keyword>
<evidence type="ECO:0000256" key="5">
    <source>
        <dbReference type="ARBA" id="ARBA00022692"/>
    </source>
</evidence>
<keyword evidence="10" id="KW-1185">Reference proteome</keyword>
<feature type="transmembrane region" description="Helical" evidence="8">
    <location>
        <begin position="277"/>
        <end position="298"/>
    </location>
</feature>
<sequence>MPREKRIDAHLAVLAAITLGVFFVLGILLQQQFFSLRNFQSMAYQFPEFGCFALAMMIAMISGGIDLSVIANANLSGIVAAFILTKMITSEMAASGAILLIAIAILAALIVALLCGLVNGMLIAYVGIPAILATLGTMTFYTGIGMAITQGVGVVGFPEQFLAIGSGKIGMLPIPLVIFVLAAIMVSLTLNKTVFGQSVYLFGANPIATLFSGIHNTSVTLKAYLLSGLLAGCSAIIMISRVNSAKVGYGDTYLLQAILVAVLGGVNPYGGRGKVSGVLMGIIILQSLQNAFTLFMFTPYAKRLIWGLMLLLVMIIHYINLRYQERAKIRAMVSQI</sequence>
<keyword evidence="4" id="KW-0997">Cell inner membrane</keyword>
<feature type="transmembrane region" description="Helical" evidence="8">
    <location>
        <begin position="304"/>
        <end position="321"/>
    </location>
</feature>
<dbReference type="InterPro" id="IPR001851">
    <property type="entry name" value="ABC_transp_permease"/>
</dbReference>
<dbReference type="eggNOG" id="COG1172">
    <property type="taxonomic scope" value="Bacteria"/>
</dbReference>
<dbReference type="PANTHER" id="PTHR32196:SF21">
    <property type="entry name" value="ABC TRANSPORTER PERMEASE PROTEIN YPHD-RELATED"/>
    <property type="match status" value="1"/>
</dbReference>
<evidence type="ECO:0000256" key="4">
    <source>
        <dbReference type="ARBA" id="ARBA00022519"/>
    </source>
</evidence>
<dbReference type="EMBL" id="DF820463">
    <property type="protein sequence ID" value="GAK55166.1"/>
    <property type="molecule type" value="Genomic_DNA"/>
</dbReference>
<dbReference type="Pfam" id="PF02653">
    <property type="entry name" value="BPD_transp_2"/>
    <property type="match status" value="1"/>
</dbReference>
<accession>A0A0S6WBW5</accession>
<name>A0A0S6WBW5_VECG1</name>
<feature type="transmembrane region" description="Helical" evidence="8">
    <location>
        <begin position="223"/>
        <end position="241"/>
    </location>
</feature>
<keyword evidence="3" id="KW-1003">Cell membrane</keyword>
<dbReference type="PANTHER" id="PTHR32196">
    <property type="entry name" value="ABC TRANSPORTER PERMEASE PROTEIN YPHD-RELATED-RELATED"/>
    <property type="match status" value="1"/>
</dbReference>
<evidence type="ECO:0000256" key="6">
    <source>
        <dbReference type="ARBA" id="ARBA00022989"/>
    </source>
</evidence>